<dbReference type="GO" id="GO:0016020">
    <property type="term" value="C:membrane"/>
    <property type="evidence" value="ECO:0007669"/>
    <property type="project" value="UniProtKB-SubCell"/>
</dbReference>
<evidence type="ECO:0000256" key="3">
    <source>
        <dbReference type="ARBA" id="ARBA00022989"/>
    </source>
</evidence>
<dbReference type="Pfam" id="PF04479">
    <property type="entry name" value="RTA1"/>
    <property type="match status" value="1"/>
</dbReference>
<accession>A0A9P9KDS3</accession>
<comment type="subcellular location">
    <subcellularLocation>
        <location evidence="1">Membrane</location>
        <topology evidence="1">Multi-pass membrane protein</topology>
    </subcellularLocation>
</comment>
<keyword evidence="8" id="KW-1185">Reference proteome</keyword>
<gene>
    <name evidence="7" type="ORF">B0J15DRAFT_535715</name>
</gene>
<comment type="caution">
    <text evidence="7">The sequence shown here is derived from an EMBL/GenBank/DDBJ whole genome shotgun (WGS) entry which is preliminary data.</text>
</comment>
<reference evidence="7" key="1">
    <citation type="journal article" date="2021" name="Nat. Commun.">
        <title>Genetic determinants of endophytism in the Arabidopsis root mycobiome.</title>
        <authorList>
            <person name="Mesny F."/>
            <person name="Miyauchi S."/>
            <person name="Thiergart T."/>
            <person name="Pickel B."/>
            <person name="Atanasova L."/>
            <person name="Karlsson M."/>
            <person name="Huettel B."/>
            <person name="Barry K.W."/>
            <person name="Haridas S."/>
            <person name="Chen C."/>
            <person name="Bauer D."/>
            <person name="Andreopoulos W."/>
            <person name="Pangilinan J."/>
            <person name="LaButti K."/>
            <person name="Riley R."/>
            <person name="Lipzen A."/>
            <person name="Clum A."/>
            <person name="Drula E."/>
            <person name="Henrissat B."/>
            <person name="Kohler A."/>
            <person name="Grigoriev I.V."/>
            <person name="Martin F.M."/>
            <person name="Hacquard S."/>
        </authorList>
    </citation>
    <scope>NUCLEOTIDE SEQUENCE</scope>
    <source>
        <strain evidence="7">FSSC 5 MPI-SDFR-AT-0091</strain>
    </source>
</reference>
<organism evidence="7 8">
    <name type="scientific">Fusarium solani</name>
    <name type="common">Filamentous fungus</name>
    <dbReference type="NCBI Taxonomy" id="169388"/>
    <lineage>
        <taxon>Eukaryota</taxon>
        <taxon>Fungi</taxon>
        <taxon>Dikarya</taxon>
        <taxon>Ascomycota</taxon>
        <taxon>Pezizomycotina</taxon>
        <taxon>Sordariomycetes</taxon>
        <taxon>Hypocreomycetidae</taxon>
        <taxon>Hypocreales</taxon>
        <taxon>Nectriaceae</taxon>
        <taxon>Fusarium</taxon>
        <taxon>Fusarium solani species complex</taxon>
    </lineage>
</organism>
<keyword evidence="3 6" id="KW-1133">Transmembrane helix</keyword>
<feature type="region of interest" description="Disordered" evidence="5">
    <location>
        <begin position="262"/>
        <end position="281"/>
    </location>
</feature>
<protein>
    <submittedName>
        <fullName evidence="7">RTA1 like protein-domain-containing protein</fullName>
    </submittedName>
</protein>
<evidence type="ECO:0000256" key="5">
    <source>
        <dbReference type="SAM" id="MobiDB-lite"/>
    </source>
</evidence>
<evidence type="ECO:0000256" key="2">
    <source>
        <dbReference type="ARBA" id="ARBA00022692"/>
    </source>
</evidence>
<evidence type="ECO:0000313" key="8">
    <source>
        <dbReference type="Proteomes" id="UP000736672"/>
    </source>
</evidence>
<dbReference type="AlphaFoldDB" id="A0A9P9KDS3"/>
<proteinExistence type="predicted"/>
<dbReference type="InterPro" id="IPR007568">
    <property type="entry name" value="RTA1"/>
</dbReference>
<evidence type="ECO:0000256" key="6">
    <source>
        <dbReference type="SAM" id="Phobius"/>
    </source>
</evidence>
<evidence type="ECO:0000313" key="7">
    <source>
        <dbReference type="EMBL" id="KAH7258807.1"/>
    </source>
</evidence>
<sequence>MAREYYRYDPSLPAAVIFTVLFILSAAVHTFQLVKSKTWYFVPFLVGCLFEAIGYIGRAIGAVQAPDWTRPPFIAQILLLLLGPTFFAASIYMILGRLIQLLNADKHSLIRPSRLTKFFLIGDVTSIAAQGLGGGKLANAETPDERDQAQTIIIVGLAIQIVFFSLFMAVTCVFHYRINKKPTAKSSSINSPWERLLLVLYASSLLILVRSIFRVVEYVTGHDGEIQSKEVYIYIFDALLMAIVAVIFNIFHPSEVLSIPGRHRPNNSDSETPLGAYGNRP</sequence>
<name>A0A9P9KDS3_FUSSL</name>
<dbReference type="EMBL" id="JAGTJS010000009">
    <property type="protein sequence ID" value="KAH7258807.1"/>
    <property type="molecule type" value="Genomic_DNA"/>
</dbReference>
<dbReference type="OrthoDB" id="3358017at2759"/>
<keyword evidence="4 6" id="KW-0472">Membrane</keyword>
<feature type="transmembrane region" description="Helical" evidence="6">
    <location>
        <begin position="73"/>
        <end position="95"/>
    </location>
</feature>
<dbReference type="PANTHER" id="PTHR31465">
    <property type="entry name" value="PROTEIN RTA1-RELATED"/>
    <property type="match status" value="1"/>
</dbReference>
<feature type="transmembrane region" description="Helical" evidence="6">
    <location>
        <begin position="152"/>
        <end position="176"/>
    </location>
</feature>
<keyword evidence="2 6" id="KW-0812">Transmembrane</keyword>
<feature type="transmembrane region" description="Helical" evidence="6">
    <location>
        <begin position="196"/>
        <end position="213"/>
    </location>
</feature>
<feature type="transmembrane region" description="Helical" evidence="6">
    <location>
        <begin position="12"/>
        <end position="31"/>
    </location>
</feature>
<feature type="transmembrane region" description="Helical" evidence="6">
    <location>
        <begin position="233"/>
        <end position="252"/>
    </location>
</feature>
<dbReference type="Proteomes" id="UP000736672">
    <property type="component" value="Unassembled WGS sequence"/>
</dbReference>
<dbReference type="PANTHER" id="PTHR31465:SF35">
    <property type="entry name" value="RTA1 DOMAIN PROTEIN-RELATED"/>
    <property type="match status" value="1"/>
</dbReference>
<feature type="transmembrane region" description="Helical" evidence="6">
    <location>
        <begin position="38"/>
        <end position="61"/>
    </location>
</feature>
<evidence type="ECO:0000256" key="1">
    <source>
        <dbReference type="ARBA" id="ARBA00004141"/>
    </source>
</evidence>
<evidence type="ECO:0000256" key="4">
    <source>
        <dbReference type="ARBA" id="ARBA00023136"/>
    </source>
</evidence>